<evidence type="ECO:0000313" key="2">
    <source>
        <dbReference type="Ensembl" id="ENSLCNP00005030217.1"/>
    </source>
</evidence>
<sequence>MAPRTWCPAGVSGLFCPPALPILPLPLSCLTTNPSSLCLPTPSLWMVARSVWITRASRPGELEGVPLGPMGVVAATLEVVGTRAMGVADTTVDLEDMGMDMDMDMEGPETMVAEARAVMTATQEEITETIMTTEMRHVHLIYTRNKTSDPGSSFQMAVFIKIFGAALKNLFSTSTSIFELSSQGSLLQRPFRKFHMSFKVFPPI</sequence>
<dbReference type="Ensembl" id="ENSLCNT00005033726.1">
    <property type="protein sequence ID" value="ENSLCNP00005030217.1"/>
    <property type="gene ID" value="ENSLCNG00005019701.1"/>
</dbReference>
<dbReference type="AlphaFoldDB" id="A0A667HUB0"/>
<keyword evidence="1" id="KW-0732">Signal</keyword>
<protein>
    <submittedName>
        <fullName evidence="2">RNA binding motif protein 3</fullName>
    </submittedName>
</protein>
<reference evidence="2" key="2">
    <citation type="submission" date="2025-09" db="UniProtKB">
        <authorList>
            <consortium name="Ensembl"/>
        </authorList>
    </citation>
    <scope>IDENTIFICATION</scope>
</reference>
<accession>A0A667HUB0</accession>
<feature type="chain" id="PRO_5025564403" evidence="1">
    <location>
        <begin position="22"/>
        <end position="204"/>
    </location>
</feature>
<evidence type="ECO:0000313" key="3">
    <source>
        <dbReference type="Proteomes" id="UP000472241"/>
    </source>
</evidence>
<feature type="signal peptide" evidence="1">
    <location>
        <begin position="1"/>
        <end position="21"/>
    </location>
</feature>
<name>A0A667HUB0_LYNCA</name>
<keyword evidence="3" id="KW-1185">Reference proteome</keyword>
<proteinExistence type="predicted"/>
<organism evidence="2 3">
    <name type="scientific">Lynx canadensis</name>
    <name type="common">Canada lynx</name>
    <name type="synonym">Felis canadensis</name>
    <dbReference type="NCBI Taxonomy" id="61383"/>
    <lineage>
        <taxon>Eukaryota</taxon>
        <taxon>Metazoa</taxon>
        <taxon>Chordata</taxon>
        <taxon>Craniata</taxon>
        <taxon>Vertebrata</taxon>
        <taxon>Euteleostomi</taxon>
        <taxon>Mammalia</taxon>
        <taxon>Eutheria</taxon>
        <taxon>Laurasiatheria</taxon>
        <taxon>Carnivora</taxon>
        <taxon>Feliformia</taxon>
        <taxon>Felidae</taxon>
        <taxon>Felinae</taxon>
        <taxon>Lynx</taxon>
    </lineage>
</organism>
<dbReference type="Proteomes" id="UP000472241">
    <property type="component" value="Unplaced"/>
</dbReference>
<gene>
    <name evidence="2" type="primary">RBM3</name>
</gene>
<reference evidence="2" key="1">
    <citation type="submission" date="2025-08" db="UniProtKB">
        <authorList>
            <consortium name="Ensembl"/>
        </authorList>
    </citation>
    <scope>IDENTIFICATION</scope>
</reference>
<evidence type="ECO:0000256" key="1">
    <source>
        <dbReference type="SAM" id="SignalP"/>
    </source>
</evidence>